<accession>A0ABW1VZ04</accession>
<sequence>MAIDTFDYSVSAGASGTAPVTTYSAQFGDGYKQVSADGMNAAMETWSLTCNGRPDDMAAVRDFLVSHCASSFYWKNPWGETKLYRVKADSIAPTFSYSNYVGLSFTFEQTVSP</sequence>
<proteinExistence type="predicted"/>
<organism evidence="1 2">
    <name type="scientific">Tatumella terrea</name>
    <dbReference type="NCBI Taxonomy" id="419007"/>
    <lineage>
        <taxon>Bacteria</taxon>
        <taxon>Pseudomonadati</taxon>
        <taxon>Pseudomonadota</taxon>
        <taxon>Gammaproteobacteria</taxon>
        <taxon>Enterobacterales</taxon>
        <taxon>Erwiniaceae</taxon>
        <taxon>Tatumella</taxon>
    </lineage>
</organism>
<dbReference type="InterPro" id="IPR010265">
    <property type="entry name" value="Phage_lambda_TipM"/>
</dbReference>
<protein>
    <submittedName>
        <fullName evidence="1">Phage tail protein</fullName>
    </submittedName>
</protein>
<comment type="caution">
    <text evidence="1">The sequence shown here is derived from an EMBL/GenBank/DDBJ whole genome shotgun (WGS) entry which is preliminary data.</text>
</comment>
<dbReference type="Pfam" id="PF05939">
    <property type="entry name" value="Phage_min_tail"/>
    <property type="match status" value="1"/>
</dbReference>
<reference evidence="2" key="1">
    <citation type="journal article" date="2019" name="Int. J. Syst. Evol. Microbiol.">
        <title>The Global Catalogue of Microorganisms (GCM) 10K type strain sequencing project: providing services to taxonomists for standard genome sequencing and annotation.</title>
        <authorList>
            <consortium name="The Broad Institute Genomics Platform"/>
            <consortium name="The Broad Institute Genome Sequencing Center for Infectious Disease"/>
            <person name="Wu L."/>
            <person name="Ma J."/>
        </authorList>
    </citation>
    <scope>NUCLEOTIDE SEQUENCE [LARGE SCALE GENOMIC DNA]</scope>
    <source>
        <strain evidence="2">CGMCC 1.18518</strain>
    </source>
</reference>
<gene>
    <name evidence="1" type="ORF">ACFP9W_05670</name>
</gene>
<dbReference type="RefSeq" id="WP_385948621.1">
    <property type="nucleotide sequence ID" value="NZ_JBHSUB010000006.1"/>
</dbReference>
<evidence type="ECO:0000313" key="1">
    <source>
        <dbReference type="EMBL" id="MFC6377582.1"/>
    </source>
</evidence>
<keyword evidence="2" id="KW-1185">Reference proteome</keyword>
<dbReference type="EMBL" id="JBHSUB010000006">
    <property type="protein sequence ID" value="MFC6377582.1"/>
    <property type="molecule type" value="Genomic_DNA"/>
</dbReference>
<dbReference type="Proteomes" id="UP001596230">
    <property type="component" value="Unassembled WGS sequence"/>
</dbReference>
<evidence type="ECO:0000313" key="2">
    <source>
        <dbReference type="Proteomes" id="UP001596230"/>
    </source>
</evidence>
<name>A0ABW1VZ04_9GAMM</name>